<dbReference type="InterPro" id="IPR013830">
    <property type="entry name" value="SGNH_hydro"/>
</dbReference>
<gene>
    <name evidence="3" type="ORF">BV510_17170</name>
</gene>
<keyword evidence="1" id="KW-1133">Transmembrane helix</keyword>
<comment type="caution">
    <text evidence="3">The sequence shown here is derived from an EMBL/GenBank/DDBJ whole genome shotgun (WGS) entry which is preliminary data.</text>
</comment>
<evidence type="ECO:0000313" key="3">
    <source>
        <dbReference type="EMBL" id="OPE53129.1"/>
    </source>
</evidence>
<proteinExistence type="predicted"/>
<dbReference type="InterPro" id="IPR036514">
    <property type="entry name" value="SGNH_hydro_sf"/>
</dbReference>
<keyword evidence="1" id="KW-0472">Membrane</keyword>
<accession>A0A1Q4HL73</accession>
<dbReference type="EMBL" id="MIJD01000184">
    <property type="protein sequence ID" value="OPE53129.1"/>
    <property type="molecule type" value="Genomic_DNA"/>
</dbReference>
<evidence type="ECO:0000313" key="4">
    <source>
        <dbReference type="Proteomes" id="UP000191039"/>
    </source>
</evidence>
<dbReference type="Pfam" id="PF13472">
    <property type="entry name" value="Lipase_GDSL_2"/>
    <property type="match status" value="1"/>
</dbReference>
<dbReference type="STRING" id="1801.BRW64_01295"/>
<dbReference type="AlphaFoldDB" id="A0A1Q4HL73"/>
<dbReference type="CDD" id="cd00229">
    <property type="entry name" value="SGNH_hydrolase"/>
    <property type="match status" value="1"/>
</dbReference>
<dbReference type="SUPFAM" id="SSF52266">
    <property type="entry name" value="SGNH hydrolase"/>
    <property type="match status" value="1"/>
</dbReference>
<feature type="transmembrane region" description="Helical" evidence="1">
    <location>
        <begin position="138"/>
        <end position="160"/>
    </location>
</feature>
<protein>
    <recommendedName>
        <fullName evidence="2">SGNH hydrolase-type esterase domain-containing protein</fullName>
    </recommendedName>
</protein>
<reference evidence="3 4" key="1">
    <citation type="submission" date="2016-09" db="EMBL/GenBank/DDBJ databases">
        <title>genome sequences of unsequenced Mycobacteria.</title>
        <authorList>
            <person name="Greninger A.L."/>
            <person name="Jerome K.R."/>
            <person name="Mcnair B."/>
            <person name="Wallis C."/>
            <person name="Fang F."/>
        </authorList>
    </citation>
    <scope>NUCLEOTIDE SEQUENCE [LARGE SCALE GENOMIC DNA]</scope>
    <source>
        <strain evidence="3 4">BM1</strain>
    </source>
</reference>
<evidence type="ECO:0000259" key="2">
    <source>
        <dbReference type="Pfam" id="PF13472"/>
    </source>
</evidence>
<keyword evidence="1" id="KW-0812">Transmembrane</keyword>
<dbReference type="Proteomes" id="UP000191039">
    <property type="component" value="Unassembled WGS sequence"/>
</dbReference>
<evidence type="ECO:0000256" key="1">
    <source>
        <dbReference type="SAM" id="Phobius"/>
    </source>
</evidence>
<dbReference type="Gene3D" id="3.40.50.1110">
    <property type="entry name" value="SGNH hydrolase"/>
    <property type="match status" value="1"/>
</dbReference>
<sequence>MRPMSKTPYPATDVAAYTVDTTDPAYSDQRHYFFKDTDIEARWRFNGSWFDAGNNPVNQISGGTPSEFNNATSYEIEFYVSGDRFAFALLNTTVKDDFRIFVDDMPLTAGWDFTASGLYSSNYAKVQFATSRVRKVRLLSSGLISFTGVLVPGAAAIWAAPPRFRVAVVGDSYVQGGFDTGSDGWLMGGGLCNQLAILTGWEVLNLGQSNTGYVNDGGGTIGKSTYGSAARLEAMAALPPIDLVIIFGSANDTGYATGTVVAAAGTYWSALKTAHPNIPIVVVGVESGSLEGFSPTVMDTLNTALINAAMASNDVAGAIDMRTTPWVTGTGIDGSPEGDGNADFFISNDGRHPTRAGAACLAERITSELSATRV</sequence>
<name>A0A1Q4HL73_9MYCO</name>
<organism evidence="3 4">
    <name type="scientific">Mycolicibacterium diernhoferi</name>
    <dbReference type="NCBI Taxonomy" id="1801"/>
    <lineage>
        <taxon>Bacteria</taxon>
        <taxon>Bacillati</taxon>
        <taxon>Actinomycetota</taxon>
        <taxon>Actinomycetes</taxon>
        <taxon>Mycobacteriales</taxon>
        <taxon>Mycobacteriaceae</taxon>
        <taxon>Mycolicibacterium</taxon>
    </lineage>
</organism>
<feature type="domain" description="SGNH hydrolase-type esterase" evidence="2">
    <location>
        <begin position="168"/>
        <end position="358"/>
    </location>
</feature>